<dbReference type="Proteomes" id="UP000027190">
    <property type="component" value="Unassembled WGS sequence"/>
</dbReference>
<dbReference type="EMBL" id="AWFG01000063">
    <property type="protein sequence ID" value="KCZ55130.1"/>
    <property type="molecule type" value="Genomic_DNA"/>
</dbReference>
<evidence type="ECO:0000313" key="1">
    <source>
        <dbReference type="EMBL" id="KCZ55130.1"/>
    </source>
</evidence>
<name>A0A062UGA1_9PROT</name>
<dbReference type="RefSeq" id="WP_034742823.1">
    <property type="nucleotide sequence ID" value="NZ_AWFG01000063.1"/>
</dbReference>
<dbReference type="OrthoDB" id="7505704at2"/>
<reference evidence="1 2" key="1">
    <citation type="journal article" date="2014" name="Antonie Van Leeuwenhoek">
        <title>Hyphomonas beringensis sp. nov. and Hyphomonas chukchiensis sp. nov., isolated from surface seawater of the Bering Sea and Chukchi Sea.</title>
        <authorList>
            <person name="Li C."/>
            <person name="Lai Q."/>
            <person name="Li G."/>
            <person name="Dong C."/>
            <person name="Wang J."/>
            <person name="Liao Y."/>
            <person name="Shao Z."/>
        </authorList>
    </citation>
    <scope>NUCLEOTIDE SEQUENCE [LARGE SCALE GENOMIC DNA]</scope>
    <source>
        <strain evidence="1 2">BH-BN04-4</strain>
    </source>
</reference>
<dbReference type="PATRIC" id="fig|1280947.3.peg.3080"/>
<keyword evidence="2" id="KW-1185">Reference proteome</keyword>
<evidence type="ECO:0000313" key="2">
    <source>
        <dbReference type="Proteomes" id="UP000027190"/>
    </source>
</evidence>
<dbReference type="InterPro" id="IPR011990">
    <property type="entry name" value="TPR-like_helical_dom_sf"/>
</dbReference>
<dbReference type="AlphaFoldDB" id="A0A062UGA1"/>
<dbReference type="STRING" id="1280947.HY30_08180"/>
<sequence length="160" mass="17364">MLPACDESYQAPALAYPPPDIADLDQGASLFDDHIGSWIAAGWAYFVSGDLDASRARFERAHDIDHKFAESFGSLAVLDAVEGNTKEAQRKALTAVRLDRECFSATLAQTLLLSGAGNEHRAKELFEQALTTPIGKDARDLAHNWWTLSNGSFVSLGGVR</sequence>
<accession>A0A062UGA1</accession>
<dbReference type="eggNOG" id="COG0457">
    <property type="taxonomic scope" value="Bacteria"/>
</dbReference>
<dbReference type="Gene3D" id="1.25.40.10">
    <property type="entry name" value="Tetratricopeptide repeat domain"/>
    <property type="match status" value="1"/>
</dbReference>
<gene>
    <name evidence="1" type="ORF">HY30_08180</name>
</gene>
<comment type="caution">
    <text evidence="1">The sequence shown here is derived from an EMBL/GenBank/DDBJ whole genome shotgun (WGS) entry which is preliminary data.</text>
</comment>
<protein>
    <submittedName>
        <fullName evidence="1">Uncharacterized protein</fullName>
    </submittedName>
</protein>
<proteinExistence type="predicted"/>
<organism evidence="1 2">
    <name type="scientific">Hyphomonas chukchiensis</name>
    <dbReference type="NCBI Taxonomy" id="1280947"/>
    <lineage>
        <taxon>Bacteria</taxon>
        <taxon>Pseudomonadati</taxon>
        <taxon>Pseudomonadota</taxon>
        <taxon>Alphaproteobacteria</taxon>
        <taxon>Hyphomonadales</taxon>
        <taxon>Hyphomonadaceae</taxon>
        <taxon>Hyphomonas</taxon>
    </lineage>
</organism>
<dbReference type="SUPFAM" id="SSF48452">
    <property type="entry name" value="TPR-like"/>
    <property type="match status" value="1"/>
</dbReference>